<dbReference type="PANTHER" id="PTHR30457">
    <property type="entry name" value="5'-NUCLEOTIDASE SURE"/>
    <property type="match status" value="1"/>
</dbReference>
<dbReference type="PANTHER" id="PTHR30457:SF0">
    <property type="entry name" value="PHOSPHATASE, PUTATIVE (AFU_ORTHOLOGUE AFUA_4G01070)-RELATED"/>
    <property type="match status" value="1"/>
</dbReference>
<evidence type="ECO:0000256" key="2">
    <source>
        <dbReference type="ARBA" id="ARBA00011062"/>
    </source>
</evidence>
<comment type="caution">
    <text evidence="7">The sequence shown here is derived from an EMBL/GenBank/DDBJ whole genome shotgun (WGS) entry which is preliminary data.</text>
</comment>
<dbReference type="InterPro" id="IPR002828">
    <property type="entry name" value="SurE-like_Pase/nucleotidase"/>
</dbReference>
<dbReference type="RefSeq" id="WP_062128174.1">
    <property type="nucleotide sequence ID" value="NZ_BAZW01000063.1"/>
</dbReference>
<dbReference type="AlphaFoldDB" id="A0A0E9M2Q9"/>
<feature type="domain" description="Survival protein SurE-like phosphatase/nucleotidase" evidence="6">
    <location>
        <begin position="12"/>
        <end position="195"/>
    </location>
</feature>
<comment type="cofactor">
    <cofactor evidence="5">
        <name>a divalent metal cation</name>
        <dbReference type="ChEBI" id="CHEBI:60240"/>
    </cofactor>
    <text evidence="5">Binds 1 divalent metal cation per subunit.</text>
</comment>
<dbReference type="OrthoDB" id="9780815at2"/>
<organism evidence="7 8">
    <name type="scientific">Geofilum rubicundum JCM 15548</name>
    <dbReference type="NCBI Taxonomy" id="1236989"/>
    <lineage>
        <taxon>Bacteria</taxon>
        <taxon>Pseudomonadati</taxon>
        <taxon>Bacteroidota</taxon>
        <taxon>Bacteroidia</taxon>
        <taxon>Marinilabiliales</taxon>
        <taxon>Marinilabiliaceae</taxon>
        <taxon>Geofilum</taxon>
    </lineage>
</organism>
<dbReference type="Pfam" id="PF01975">
    <property type="entry name" value="SurE"/>
    <property type="match status" value="1"/>
</dbReference>
<evidence type="ECO:0000313" key="7">
    <source>
        <dbReference type="EMBL" id="GAO31819.1"/>
    </source>
</evidence>
<dbReference type="NCBIfam" id="NF001492">
    <property type="entry name" value="PRK00346.2-2"/>
    <property type="match status" value="1"/>
</dbReference>
<sequence>MEKIKSNHRPMILVTNDDGVDAKGLKSLVEAVRPFGDVVVVGSDQAMSGMSHAITVKVPLHLTKIHEEEGLHIFRTNGTPADCVKLALHVLFEKKPDYVVSGINHGTNSSVSMHYSGTVGGAREGVLNGIPSMGFSLLEYSPDADFSTAIEYARAIFNHVVNHGMDEGIYYNVNIPAGKDIKGVKLCQQSKGRWVEEFEERIDPRGRNYFWLTGHFENHEVANLETDEWALNNGYVSVVPCTIDATHRPSLEVLRAQDLEKIAHSHLV</sequence>
<dbReference type="EC" id="3.1.3.5" evidence="5"/>
<keyword evidence="5" id="KW-0963">Cytoplasm</keyword>
<dbReference type="Gene3D" id="3.40.1210.10">
    <property type="entry name" value="Survival protein SurE-like phosphatase/nucleotidase"/>
    <property type="match status" value="1"/>
</dbReference>
<dbReference type="GO" id="GO:0000166">
    <property type="term" value="F:nucleotide binding"/>
    <property type="evidence" value="ECO:0007669"/>
    <property type="project" value="UniProtKB-KW"/>
</dbReference>
<comment type="subcellular location">
    <subcellularLocation>
        <location evidence="5">Cytoplasm</location>
    </subcellularLocation>
</comment>
<gene>
    <name evidence="5" type="primary">surE</name>
    <name evidence="7" type="ORF">JCM15548_14219</name>
</gene>
<feature type="binding site" evidence="5">
    <location>
        <position position="48"/>
    </location>
    <ligand>
        <name>a divalent metal cation</name>
        <dbReference type="ChEBI" id="CHEBI:60240"/>
    </ligand>
</feature>
<dbReference type="STRING" id="1236989.JCM15548_14219"/>
<keyword evidence="8" id="KW-1185">Reference proteome</keyword>
<dbReference type="NCBIfam" id="TIGR00087">
    <property type="entry name" value="surE"/>
    <property type="match status" value="1"/>
</dbReference>
<dbReference type="GO" id="GO:0046872">
    <property type="term" value="F:metal ion binding"/>
    <property type="evidence" value="ECO:0007669"/>
    <property type="project" value="UniProtKB-UniRule"/>
</dbReference>
<dbReference type="EMBL" id="BAZW01000063">
    <property type="protein sequence ID" value="GAO31819.1"/>
    <property type="molecule type" value="Genomic_DNA"/>
</dbReference>
<evidence type="ECO:0000313" key="8">
    <source>
        <dbReference type="Proteomes" id="UP000032900"/>
    </source>
</evidence>
<dbReference type="GO" id="GO:0005737">
    <property type="term" value="C:cytoplasm"/>
    <property type="evidence" value="ECO:0007669"/>
    <property type="project" value="UniProtKB-SubCell"/>
</dbReference>
<keyword evidence="3 5" id="KW-0479">Metal-binding</keyword>
<keyword evidence="5" id="KW-0547">Nucleotide-binding</keyword>
<evidence type="ECO:0000256" key="1">
    <source>
        <dbReference type="ARBA" id="ARBA00000815"/>
    </source>
</evidence>
<evidence type="ECO:0000256" key="4">
    <source>
        <dbReference type="ARBA" id="ARBA00022801"/>
    </source>
</evidence>
<protein>
    <recommendedName>
        <fullName evidence="5">5'-nucleotidase SurE</fullName>
        <ecNumber evidence="5">3.1.3.5</ecNumber>
    </recommendedName>
    <alternativeName>
        <fullName evidence="5">Nucleoside 5'-monophosphate phosphohydrolase</fullName>
    </alternativeName>
</protein>
<feature type="binding site" evidence="5">
    <location>
        <position position="18"/>
    </location>
    <ligand>
        <name>a divalent metal cation</name>
        <dbReference type="ChEBI" id="CHEBI:60240"/>
    </ligand>
</feature>
<reference evidence="7 8" key="1">
    <citation type="journal article" date="2015" name="Microbes Environ.">
        <title>Distribution and evolution of nitrogen fixation genes in the phylum bacteroidetes.</title>
        <authorList>
            <person name="Inoue J."/>
            <person name="Oshima K."/>
            <person name="Suda W."/>
            <person name="Sakamoto M."/>
            <person name="Iino T."/>
            <person name="Noda S."/>
            <person name="Hongoh Y."/>
            <person name="Hattori M."/>
            <person name="Ohkuma M."/>
        </authorList>
    </citation>
    <scope>NUCLEOTIDE SEQUENCE [LARGE SCALE GENOMIC DNA]</scope>
    <source>
        <strain evidence="7">JCM 15548</strain>
    </source>
</reference>
<evidence type="ECO:0000256" key="5">
    <source>
        <dbReference type="HAMAP-Rule" id="MF_00060"/>
    </source>
</evidence>
<proteinExistence type="inferred from homology"/>
<evidence type="ECO:0000259" key="6">
    <source>
        <dbReference type="Pfam" id="PF01975"/>
    </source>
</evidence>
<name>A0A0E9M2Q9_9BACT</name>
<dbReference type="Proteomes" id="UP000032900">
    <property type="component" value="Unassembled WGS sequence"/>
</dbReference>
<feature type="binding site" evidence="5">
    <location>
        <position position="17"/>
    </location>
    <ligand>
        <name>a divalent metal cation</name>
        <dbReference type="ChEBI" id="CHEBI:60240"/>
    </ligand>
</feature>
<dbReference type="SUPFAM" id="SSF64167">
    <property type="entry name" value="SurE-like"/>
    <property type="match status" value="1"/>
</dbReference>
<dbReference type="InterPro" id="IPR030048">
    <property type="entry name" value="SurE"/>
</dbReference>
<accession>A0A0E9M2Q9</accession>
<comment type="similarity">
    <text evidence="2 5">Belongs to the SurE nucleotidase family.</text>
</comment>
<evidence type="ECO:0000256" key="3">
    <source>
        <dbReference type="ARBA" id="ARBA00022723"/>
    </source>
</evidence>
<dbReference type="GO" id="GO:0008253">
    <property type="term" value="F:5'-nucleotidase activity"/>
    <property type="evidence" value="ECO:0007669"/>
    <property type="project" value="UniProtKB-UniRule"/>
</dbReference>
<keyword evidence="4 5" id="KW-0378">Hydrolase</keyword>
<dbReference type="HAMAP" id="MF_00060">
    <property type="entry name" value="SurE"/>
    <property type="match status" value="1"/>
</dbReference>
<comment type="catalytic activity">
    <reaction evidence="1 5">
        <text>a ribonucleoside 5'-phosphate + H2O = a ribonucleoside + phosphate</text>
        <dbReference type="Rhea" id="RHEA:12484"/>
        <dbReference type="ChEBI" id="CHEBI:15377"/>
        <dbReference type="ChEBI" id="CHEBI:18254"/>
        <dbReference type="ChEBI" id="CHEBI:43474"/>
        <dbReference type="ChEBI" id="CHEBI:58043"/>
        <dbReference type="EC" id="3.1.3.5"/>
    </reaction>
</comment>
<comment type="function">
    <text evidence="5">Nucleotidase that shows phosphatase activity on nucleoside 5'-monophosphates.</text>
</comment>
<dbReference type="InterPro" id="IPR036523">
    <property type="entry name" value="SurE-like_sf"/>
</dbReference>
<feature type="binding site" evidence="5">
    <location>
        <position position="104"/>
    </location>
    <ligand>
        <name>a divalent metal cation</name>
        <dbReference type="ChEBI" id="CHEBI:60240"/>
    </ligand>
</feature>